<comment type="similarity">
    <text evidence="4">Belongs to the FAN1 family.</text>
</comment>
<name>A0ABS0AP10_9GAMM</name>
<dbReference type="Proteomes" id="UP000662703">
    <property type="component" value="Unassembled WGS sequence"/>
</dbReference>
<gene>
    <name evidence="12" type="ORF">Y5W_01172</name>
</gene>
<dbReference type="EC" id="3.1.4.1" evidence="5"/>
<evidence type="ECO:0000256" key="3">
    <source>
        <dbReference type="ARBA" id="ARBA00001946"/>
    </source>
</evidence>
<comment type="catalytic activity">
    <reaction evidence="1">
        <text>Hydrolytically removes 5'-nucleotides successively from the 3'-hydroxy termini of 3'-hydroxy-terminated oligonucleotides.</text>
        <dbReference type="EC" id="3.1.4.1"/>
    </reaction>
</comment>
<evidence type="ECO:0000256" key="7">
    <source>
        <dbReference type="ARBA" id="ARBA00022723"/>
    </source>
</evidence>
<dbReference type="SMART" id="SM00990">
    <property type="entry name" value="VRR_NUC"/>
    <property type="match status" value="1"/>
</dbReference>
<evidence type="ECO:0000256" key="4">
    <source>
        <dbReference type="ARBA" id="ARBA00005533"/>
    </source>
</evidence>
<keyword evidence="6" id="KW-0540">Nuclease</keyword>
<evidence type="ECO:0000256" key="10">
    <source>
        <dbReference type="ARBA" id="ARBA00023211"/>
    </source>
</evidence>
<comment type="caution">
    <text evidence="12">The sequence shown here is derived from an EMBL/GenBank/DDBJ whole genome shotgun (WGS) entry which is preliminary data.</text>
</comment>
<dbReference type="RefSeq" id="WP_194864506.1">
    <property type="nucleotide sequence ID" value="NZ_ARXX01000013.1"/>
</dbReference>
<evidence type="ECO:0000256" key="8">
    <source>
        <dbReference type="ARBA" id="ARBA00022801"/>
    </source>
</evidence>
<sequence length="559" mass="63353">MDSIAAPATLDDPLYYLRNFETVLRWVSHCHGDLLDDAERAFVAGVAAQPVAARALLTRMVMRKGELFRADKLRYPEIGPAMPALASLEAAGWVRRDGDLTLDDLFRLYTKAELGRALAPRLAAAGLDRHGRKADWLATLAEHPPAPRPLPAWDPEGHLPPAWWLTVMPVCERLRLMFFGNLYQSWSEFVLAELGTFRYERVRLDATTRPYRHRADLDAWLAVHACRERFEAGEPVEAVAADLPDGDTGNPWVEERRHKLRYKLARQWEREDQLERAEALYAQCRHPDARARRLRVLERRGEYRAALALASEAAAAPESEAERQQLGRLLPRLHRKLDLPRPVSTPPPATEQWSLTLPVSRLMRAGSVEGAVAEHFHREDAPVCYVENTLFTGLFGLLCWEAVFAPLPGAFFHPFQSGPADLHGPDFLARRRERFAAAFADLDSGRHRRRILDTFRRKYGTQSPFVHWGALSEPLLELALDCIPATHLARHGERLLADIKANRAGLPDLIQFFPARGEYRMIEVKGPGDRLQDNQRRWLAYFAEQGMPAVVCKVAWEAG</sequence>
<keyword evidence="7" id="KW-0479">Metal-binding</keyword>
<evidence type="ECO:0000259" key="11">
    <source>
        <dbReference type="SMART" id="SM00990"/>
    </source>
</evidence>
<protein>
    <recommendedName>
        <fullName evidence="5">phosphodiesterase I</fullName>
        <ecNumber evidence="5">3.1.4.1</ecNumber>
    </recommendedName>
</protein>
<dbReference type="Pfam" id="PF18081">
    <property type="entry name" value="FANC_SAP"/>
    <property type="match status" value="1"/>
</dbReference>
<feature type="domain" description="VRR-NUC" evidence="11">
    <location>
        <begin position="442"/>
        <end position="556"/>
    </location>
</feature>
<evidence type="ECO:0000313" key="13">
    <source>
        <dbReference type="Proteomes" id="UP000662703"/>
    </source>
</evidence>
<comment type="cofactor">
    <cofactor evidence="3">
        <name>Mg(2+)</name>
        <dbReference type="ChEBI" id="CHEBI:18420"/>
    </cofactor>
</comment>
<evidence type="ECO:0000313" key="12">
    <source>
        <dbReference type="EMBL" id="MBF5055878.1"/>
    </source>
</evidence>
<comment type="cofactor">
    <cofactor evidence="2">
        <name>Mn(2+)</name>
        <dbReference type="ChEBI" id="CHEBI:29035"/>
    </cofactor>
</comment>
<organism evidence="12 13">
    <name type="scientific">Alloalcanivorax profundimaris</name>
    <dbReference type="NCBI Taxonomy" id="2735259"/>
    <lineage>
        <taxon>Bacteria</taxon>
        <taxon>Pseudomonadati</taxon>
        <taxon>Pseudomonadota</taxon>
        <taxon>Gammaproteobacteria</taxon>
        <taxon>Oceanospirillales</taxon>
        <taxon>Alcanivoracaceae</taxon>
        <taxon>Alloalcanivorax</taxon>
    </lineage>
</organism>
<dbReference type="InterPro" id="IPR049125">
    <property type="entry name" value="FAN1-like_WH"/>
</dbReference>
<dbReference type="InterPro" id="IPR014883">
    <property type="entry name" value="VRR_NUC"/>
</dbReference>
<proteinExistence type="inferred from homology"/>
<keyword evidence="9" id="KW-0460">Magnesium</keyword>
<dbReference type="PANTHER" id="PTHR15749:SF4">
    <property type="entry name" value="FANCONI-ASSOCIATED NUCLEASE 1"/>
    <property type="match status" value="1"/>
</dbReference>
<keyword evidence="8" id="KW-0378">Hydrolase</keyword>
<keyword evidence="10" id="KW-0464">Manganese</keyword>
<reference evidence="12 13" key="1">
    <citation type="submission" date="2012-09" db="EMBL/GenBank/DDBJ databases">
        <title>Genome Sequence of alkane-degrading Bacterium Alcanivorax sp. 521-1.</title>
        <authorList>
            <person name="Lai Q."/>
            <person name="Shao Z."/>
        </authorList>
    </citation>
    <scope>NUCLEOTIDE SEQUENCE [LARGE SCALE GENOMIC DNA]</scope>
    <source>
        <strain evidence="12 13">521-1</strain>
    </source>
</reference>
<dbReference type="InterPro" id="IPR040603">
    <property type="entry name" value="FAN1_SAP_bact"/>
</dbReference>
<dbReference type="Pfam" id="PF21315">
    <property type="entry name" value="FAN1_HTH"/>
    <property type="match status" value="1"/>
</dbReference>
<evidence type="ECO:0000256" key="6">
    <source>
        <dbReference type="ARBA" id="ARBA00022722"/>
    </source>
</evidence>
<dbReference type="EMBL" id="ARXX01000013">
    <property type="protein sequence ID" value="MBF5055878.1"/>
    <property type="molecule type" value="Genomic_DNA"/>
</dbReference>
<dbReference type="Pfam" id="PF08774">
    <property type="entry name" value="VRR_NUC"/>
    <property type="match status" value="1"/>
</dbReference>
<accession>A0ABS0AP10</accession>
<dbReference type="PANTHER" id="PTHR15749">
    <property type="entry name" value="FANCONI-ASSOCIATED NUCLEASE 1"/>
    <property type="match status" value="1"/>
</dbReference>
<evidence type="ECO:0000256" key="2">
    <source>
        <dbReference type="ARBA" id="ARBA00001936"/>
    </source>
</evidence>
<evidence type="ECO:0000256" key="5">
    <source>
        <dbReference type="ARBA" id="ARBA00012029"/>
    </source>
</evidence>
<dbReference type="InterPro" id="IPR011856">
    <property type="entry name" value="tRNA_endonuc-like_dom_sf"/>
</dbReference>
<dbReference type="InterPro" id="IPR033315">
    <property type="entry name" value="Fan1-like"/>
</dbReference>
<dbReference type="Gene3D" id="3.40.1350.10">
    <property type="match status" value="1"/>
</dbReference>
<evidence type="ECO:0000256" key="9">
    <source>
        <dbReference type="ARBA" id="ARBA00022842"/>
    </source>
</evidence>
<keyword evidence="13" id="KW-1185">Reference proteome</keyword>
<evidence type="ECO:0000256" key="1">
    <source>
        <dbReference type="ARBA" id="ARBA00000983"/>
    </source>
</evidence>